<reference evidence="2" key="1">
    <citation type="submission" date="2022-07" db="EMBL/GenBank/DDBJ databases">
        <title>Pseudomonas agronomica sp. nov.: a novel bacterium with biotechnological application in the synthesis of biofertilizers from valorized agricultural residues.</title>
        <authorList>
            <person name="Robas M."/>
            <person name="Fernandez V.M."/>
            <person name="Luna L."/>
            <person name="Provanza A."/>
            <person name="Jimenez P.A."/>
        </authorList>
    </citation>
    <scope>NUCLEOTIDE SEQUENCE</scope>
    <source>
        <strain evidence="2">SAICEU22T</strain>
    </source>
</reference>
<dbReference type="Pfam" id="PF06250">
    <property type="entry name" value="YhcG_C"/>
    <property type="match status" value="1"/>
</dbReference>
<proteinExistence type="predicted"/>
<evidence type="ECO:0000259" key="1">
    <source>
        <dbReference type="Pfam" id="PF06250"/>
    </source>
</evidence>
<protein>
    <submittedName>
        <fullName evidence="2">DUF1016 domain-containing protein</fullName>
    </submittedName>
</protein>
<dbReference type="PANTHER" id="PTHR30547">
    <property type="entry name" value="UNCHARACTERIZED PROTEIN YHCG-RELATED"/>
    <property type="match status" value="1"/>
</dbReference>
<sequence length="119" mass="13251">MSEITRTSDYRQALANIKRHIQSSQKAGAFKPEYIGKLNFYLSAVDDQSRAVHDQPTIGLLLCKDKDKRNVICALRDKPMGVSLSITKDIPLAVQLQLPTVKEIESELAQGHGEPPSYD</sequence>
<dbReference type="InterPro" id="IPR009362">
    <property type="entry name" value="YhcG_C"/>
</dbReference>
<dbReference type="InterPro" id="IPR053148">
    <property type="entry name" value="PD-DEXK-like_domain"/>
</dbReference>
<feature type="domain" description="YhcG PDDEXK nuclease" evidence="1">
    <location>
        <begin position="25"/>
        <end position="98"/>
    </location>
</feature>
<evidence type="ECO:0000313" key="3">
    <source>
        <dbReference type="Proteomes" id="UP001061999"/>
    </source>
</evidence>
<dbReference type="PANTHER" id="PTHR30547:SF0">
    <property type="entry name" value="BLR8175 PROTEIN"/>
    <property type="match status" value="1"/>
</dbReference>
<dbReference type="RefSeq" id="WP_264431120.1">
    <property type="nucleotide sequence ID" value="NZ_JAOSHO010000485.1"/>
</dbReference>
<gene>
    <name evidence="2" type="ORF">OC610_23125</name>
</gene>
<comment type="caution">
    <text evidence="2">The sequence shown here is derived from an EMBL/GenBank/DDBJ whole genome shotgun (WGS) entry which is preliminary data.</text>
</comment>
<dbReference type="Proteomes" id="UP001061999">
    <property type="component" value="Unassembled WGS sequence"/>
</dbReference>
<keyword evidence="3" id="KW-1185">Reference proteome</keyword>
<evidence type="ECO:0000313" key="2">
    <source>
        <dbReference type="EMBL" id="MCW1247329.1"/>
    </source>
</evidence>
<accession>A0ABT3FET9</accession>
<dbReference type="EMBL" id="JAOSHO010000485">
    <property type="protein sequence ID" value="MCW1247329.1"/>
    <property type="molecule type" value="Genomic_DNA"/>
</dbReference>
<name>A0ABT3FET9_9PSED</name>
<organism evidence="2 3">
    <name type="scientific">Pseudomonas agronomica</name>
    <dbReference type="NCBI Taxonomy" id="2979328"/>
    <lineage>
        <taxon>Bacteria</taxon>
        <taxon>Pseudomonadati</taxon>
        <taxon>Pseudomonadota</taxon>
        <taxon>Gammaproteobacteria</taxon>
        <taxon>Pseudomonadales</taxon>
        <taxon>Pseudomonadaceae</taxon>
        <taxon>Pseudomonas</taxon>
    </lineage>
</organism>